<dbReference type="RefSeq" id="XP_004339530.1">
    <property type="nucleotide sequence ID" value="XM_004339482.1"/>
</dbReference>
<keyword evidence="3" id="KW-1185">Reference proteome</keyword>
<evidence type="ECO:0000313" key="3">
    <source>
        <dbReference type="Proteomes" id="UP000011083"/>
    </source>
</evidence>
<dbReference type="VEuPathDB" id="AmoebaDB:ACA1_062610"/>
<evidence type="ECO:0000256" key="1">
    <source>
        <dbReference type="SAM" id="SignalP"/>
    </source>
</evidence>
<reference evidence="2 3" key="1">
    <citation type="journal article" date="2013" name="Genome Biol.">
        <title>Genome of Acanthamoeba castellanii highlights extensive lateral gene transfer and early evolution of tyrosine kinase signaling.</title>
        <authorList>
            <person name="Clarke M."/>
            <person name="Lohan A.J."/>
            <person name="Liu B."/>
            <person name="Lagkouvardos I."/>
            <person name="Roy S."/>
            <person name="Zafar N."/>
            <person name="Bertelli C."/>
            <person name="Schilde C."/>
            <person name="Kianianmomeni A."/>
            <person name="Burglin T.R."/>
            <person name="Frech C."/>
            <person name="Turcotte B."/>
            <person name="Kopec K.O."/>
            <person name="Synnott J.M."/>
            <person name="Choo C."/>
            <person name="Paponov I."/>
            <person name="Finkler A."/>
            <person name="Soon Heng Tan C."/>
            <person name="Hutchins A.P."/>
            <person name="Weinmeier T."/>
            <person name="Rattei T."/>
            <person name="Chu J.S."/>
            <person name="Gimenez G."/>
            <person name="Irimia M."/>
            <person name="Rigden D.J."/>
            <person name="Fitzpatrick D.A."/>
            <person name="Lorenzo-Morales J."/>
            <person name="Bateman A."/>
            <person name="Chiu C.H."/>
            <person name="Tang P."/>
            <person name="Hegemann P."/>
            <person name="Fromm H."/>
            <person name="Raoult D."/>
            <person name="Greub G."/>
            <person name="Miranda-Saavedra D."/>
            <person name="Chen N."/>
            <person name="Nash P."/>
            <person name="Ginger M.L."/>
            <person name="Horn M."/>
            <person name="Schaap P."/>
            <person name="Caler L."/>
            <person name="Loftus B."/>
        </authorList>
    </citation>
    <scope>NUCLEOTIDE SEQUENCE [LARGE SCALE GENOMIC DNA]</scope>
    <source>
        <strain evidence="2 3">Neff</strain>
    </source>
</reference>
<proteinExistence type="predicted"/>
<dbReference type="EMBL" id="KB007974">
    <property type="protein sequence ID" value="ELR17517.1"/>
    <property type="molecule type" value="Genomic_DNA"/>
</dbReference>
<sequence>MRFLALVLLISILAALCAAQPCPVEIKQTMMSSFVEDGRFSSQWRVELSPGPRIIVRGMEGAGSSSLSSSPSSASAAFYRLPKSLGLAGGLKSGESHVFEYIVRGTAPAIVALASVSCAASEADHSSSSLPFYAGPWFSFFNKNNKNEIQNENNKKASDEVPPAKSNKCVIKVEQLGRALQEGGSWTDGGFVYRTYDLKITNLGQQPYTWSLIKVHLAPNEELYEWWNMVRPTATEPVLKVVTNGGLESGRSMTAGYVVRAPEEVDAASVVDPQLSLSKVSCVGSESLADLQPRVFCRANVNITARAGLNDRSRWSDGDYLYQVYDLKVVNMGGRLITDARISLALAPEAELVQWWEVNRLGASSSVFHPGNPIRVDSALTGGVIERVPLSALGNHHPIRAQVDSISCV</sequence>
<dbReference type="AlphaFoldDB" id="L8GX32"/>
<dbReference type="Proteomes" id="UP000011083">
    <property type="component" value="Unassembled WGS sequence"/>
</dbReference>
<dbReference type="KEGG" id="acan:ACA1_062610"/>
<gene>
    <name evidence="2" type="ORF">ACA1_062610</name>
</gene>
<protein>
    <submittedName>
        <fullName evidence="2">Uncharacterized protein</fullName>
    </submittedName>
</protein>
<name>L8GX32_ACACF</name>
<feature type="chain" id="PRO_5003990695" evidence="1">
    <location>
        <begin position="20"/>
        <end position="409"/>
    </location>
</feature>
<accession>L8GX32</accession>
<organism evidence="2 3">
    <name type="scientific">Acanthamoeba castellanii (strain ATCC 30010 / Neff)</name>
    <dbReference type="NCBI Taxonomy" id="1257118"/>
    <lineage>
        <taxon>Eukaryota</taxon>
        <taxon>Amoebozoa</taxon>
        <taxon>Discosea</taxon>
        <taxon>Longamoebia</taxon>
        <taxon>Centramoebida</taxon>
        <taxon>Acanthamoebidae</taxon>
        <taxon>Acanthamoeba</taxon>
    </lineage>
</organism>
<feature type="signal peptide" evidence="1">
    <location>
        <begin position="1"/>
        <end position="19"/>
    </location>
</feature>
<dbReference type="GeneID" id="14918409"/>
<keyword evidence="1" id="KW-0732">Signal</keyword>
<evidence type="ECO:0000313" key="2">
    <source>
        <dbReference type="EMBL" id="ELR17517.1"/>
    </source>
</evidence>